<keyword evidence="2" id="KW-1185">Reference proteome</keyword>
<gene>
    <name evidence="1" type="ORF">ETAA8_14790</name>
</gene>
<dbReference type="AlphaFoldDB" id="A0A517Y877"/>
<protein>
    <submittedName>
        <fullName evidence="1">Uncharacterized protein</fullName>
    </submittedName>
</protein>
<name>A0A517Y877_9BACT</name>
<dbReference type="OrthoDB" id="1551080at2"/>
<evidence type="ECO:0000313" key="1">
    <source>
        <dbReference type="EMBL" id="QDU26401.1"/>
    </source>
</evidence>
<evidence type="ECO:0000313" key="2">
    <source>
        <dbReference type="Proteomes" id="UP000315017"/>
    </source>
</evidence>
<dbReference type="Proteomes" id="UP000315017">
    <property type="component" value="Chromosome"/>
</dbReference>
<accession>A0A517Y877</accession>
<reference evidence="1 2" key="1">
    <citation type="submission" date="2019-02" db="EMBL/GenBank/DDBJ databases">
        <title>Deep-cultivation of Planctomycetes and their phenomic and genomic characterization uncovers novel biology.</title>
        <authorList>
            <person name="Wiegand S."/>
            <person name="Jogler M."/>
            <person name="Boedeker C."/>
            <person name="Pinto D."/>
            <person name="Vollmers J."/>
            <person name="Rivas-Marin E."/>
            <person name="Kohn T."/>
            <person name="Peeters S.H."/>
            <person name="Heuer A."/>
            <person name="Rast P."/>
            <person name="Oberbeckmann S."/>
            <person name="Bunk B."/>
            <person name="Jeske O."/>
            <person name="Meyerdierks A."/>
            <person name="Storesund J.E."/>
            <person name="Kallscheuer N."/>
            <person name="Luecker S."/>
            <person name="Lage O.M."/>
            <person name="Pohl T."/>
            <person name="Merkel B.J."/>
            <person name="Hornburger P."/>
            <person name="Mueller R.-W."/>
            <person name="Bruemmer F."/>
            <person name="Labrenz M."/>
            <person name="Spormann A.M."/>
            <person name="Op den Camp H."/>
            <person name="Overmann J."/>
            <person name="Amann R."/>
            <person name="Jetten M.S.M."/>
            <person name="Mascher T."/>
            <person name="Medema M.H."/>
            <person name="Devos D.P."/>
            <person name="Kaster A.-K."/>
            <person name="Ovreas L."/>
            <person name="Rohde M."/>
            <person name="Galperin M.Y."/>
            <person name="Jogler C."/>
        </authorList>
    </citation>
    <scope>NUCLEOTIDE SEQUENCE [LARGE SCALE GENOMIC DNA]</scope>
    <source>
        <strain evidence="1 2">ETA_A8</strain>
    </source>
</reference>
<proteinExistence type="predicted"/>
<sequence>MPLQLELWLPDDWVDVTEQIARGPTTLMWNDERATGALQVVVSEHRQGPSPQPTPAELMAFAEKFGTDYRFGKLLTKVSGECKLGTFGTAIFRRPPPVQADVPPFGQVWFLTNGSDIIFCHFLATAEPHERETLGANEIALMLNLSALT</sequence>
<dbReference type="RefSeq" id="WP_145086904.1">
    <property type="nucleotide sequence ID" value="NZ_CP036274.1"/>
</dbReference>
<organism evidence="1 2">
    <name type="scientific">Anatilimnocola aggregata</name>
    <dbReference type="NCBI Taxonomy" id="2528021"/>
    <lineage>
        <taxon>Bacteria</taxon>
        <taxon>Pseudomonadati</taxon>
        <taxon>Planctomycetota</taxon>
        <taxon>Planctomycetia</taxon>
        <taxon>Pirellulales</taxon>
        <taxon>Pirellulaceae</taxon>
        <taxon>Anatilimnocola</taxon>
    </lineage>
</organism>
<dbReference type="EMBL" id="CP036274">
    <property type="protein sequence ID" value="QDU26401.1"/>
    <property type="molecule type" value="Genomic_DNA"/>
</dbReference>
<dbReference type="KEGG" id="aagg:ETAA8_14790"/>